<proteinExistence type="predicted"/>
<evidence type="ECO:0000313" key="5">
    <source>
        <dbReference type="Proteomes" id="UP000046392"/>
    </source>
</evidence>
<dbReference type="Proteomes" id="UP000046392">
    <property type="component" value="Unplaced"/>
</dbReference>
<evidence type="ECO:0000256" key="3">
    <source>
        <dbReference type="SAM" id="Phobius"/>
    </source>
</evidence>
<dbReference type="InterPro" id="IPR055355">
    <property type="entry name" value="ZP-C"/>
</dbReference>
<dbReference type="AlphaFoldDB" id="A0A0N5BHU8"/>
<keyword evidence="3" id="KW-0812">Transmembrane</keyword>
<dbReference type="Pfam" id="PF00100">
    <property type="entry name" value="Zona_pellucida"/>
    <property type="match status" value="1"/>
</dbReference>
<feature type="domain" description="ZP" evidence="4">
    <location>
        <begin position="1"/>
        <end position="430"/>
    </location>
</feature>
<evidence type="ECO:0000313" key="6">
    <source>
        <dbReference type="WBParaSite" id="SPAL_0000553300.1"/>
    </source>
</evidence>
<dbReference type="PANTHER" id="PTHR46560:SF12">
    <property type="entry name" value="ZP DOMAIN-CONTAINING PROTEIN"/>
    <property type="match status" value="1"/>
</dbReference>
<keyword evidence="3" id="KW-1133">Transmembrane helix</keyword>
<sequence length="568" mass="64236">MCSKNGITASIAFEKPFSGKIFSINYSNTHECIYYNGGTFIDNPLLFTIPINGCGTRITKNTRNIIDSMENQIYVQMNKYSKTIFDHQYSFICELALDPILSESFGTQQKGLSIDGDPDSDIPRPELLLNYRNLQFPLPHKEPMLPKYIKPIIVDEISKSIDELNKENNNFDEGKRKLLSDTFKKLVDENLKEANNFVFNSKKSQEYRKIENGFLVNDVSSTVGTTASEVSSESPLTTTQKSSTAKRRDMKLKTTVHHLNDNSIIKPAKEVEERKINESEIALPTTNLVANQTIDVNKKFTDILLEIQKGEGPYNDTVNTPLRLGDVLTLVIKGKASKTPTQYNMFVHSCYASGSSKGDRVPLIDKDGCPINNQIIGKLQRTKNTYGDTLYYFKMRTFKFPGNDNVFFSCSVETSTNTYPEICPKGDDKMNRLKRTLNKNDDKNRNTFVVFDNIKVEDDNSTTDNEKANRSKDNLQSSSTNILSNYYILIPLILLPLLLICCCCLCLRCYCKNMEKSPNKPSRIISTPIPKVPSAQHFASERNSNSLPVFSFDKIGKRKMSIFTEASS</sequence>
<keyword evidence="1" id="KW-1015">Disulfide bond</keyword>
<evidence type="ECO:0000256" key="1">
    <source>
        <dbReference type="ARBA" id="ARBA00023157"/>
    </source>
</evidence>
<name>A0A0N5BHU8_STREA</name>
<reference evidence="6" key="1">
    <citation type="submission" date="2017-02" db="UniProtKB">
        <authorList>
            <consortium name="WormBaseParasite"/>
        </authorList>
    </citation>
    <scope>IDENTIFICATION</scope>
</reference>
<evidence type="ECO:0000259" key="4">
    <source>
        <dbReference type="PROSITE" id="PS51034"/>
    </source>
</evidence>
<dbReference type="SMART" id="SM00241">
    <property type="entry name" value="ZP"/>
    <property type="match status" value="1"/>
</dbReference>
<keyword evidence="5" id="KW-1185">Reference proteome</keyword>
<dbReference type="PANTHER" id="PTHR46560">
    <property type="entry name" value="CYPHER, ISOFORM B"/>
    <property type="match status" value="1"/>
</dbReference>
<evidence type="ECO:0000256" key="2">
    <source>
        <dbReference type="SAM" id="MobiDB-lite"/>
    </source>
</evidence>
<dbReference type="InterPro" id="IPR042235">
    <property type="entry name" value="ZP-C_dom"/>
</dbReference>
<dbReference type="InterPro" id="IPR001507">
    <property type="entry name" value="ZP_dom"/>
</dbReference>
<protein>
    <submittedName>
        <fullName evidence="6">ZP domain-containing protein</fullName>
    </submittedName>
</protein>
<keyword evidence="3" id="KW-0472">Membrane</keyword>
<dbReference type="STRING" id="174720.A0A0N5BHU8"/>
<dbReference type="PROSITE" id="PS51034">
    <property type="entry name" value="ZP_2"/>
    <property type="match status" value="1"/>
</dbReference>
<dbReference type="WBParaSite" id="SPAL_0000553300.1">
    <property type="protein sequence ID" value="SPAL_0000553300.1"/>
    <property type="gene ID" value="SPAL_0000553300"/>
</dbReference>
<dbReference type="Gene3D" id="2.60.40.4100">
    <property type="entry name" value="Zona pellucida, ZP-C domain"/>
    <property type="match status" value="1"/>
</dbReference>
<feature type="compositionally biased region" description="Polar residues" evidence="2">
    <location>
        <begin position="226"/>
        <end position="243"/>
    </location>
</feature>
<organism evidence="5 6">
    <name type="scientific">Strongyloides papillosus</name>
    <name type="common">Intestinal threadworm</name>
    <dbReference type="NCBI Taxonomy" id="174720"/>
    <lineage>
        <taxon>Eukaryota</taxon>
        <taxon>Metazoa</taxon>
        <taxon>Ecdysozoa</taxon>
        <taxon>Nematoda</taxon>
        <taxon>Chromadorea</taxon>
        <taxon>Rhabditida</taxon>
        <taxon>Tylenchina</taxon>
        <taxon>Panagrolaimomorpha</taxon>
        <taxon>Strongyloidoidea</taxon>
        <taxon>Strongyloididae</taxon>
        <taxon>Strongyloides</taxon>
    </lineage>
</organism>
<feature type="region of interest" description="Disordered" evidence="2">
    <location>
        <begin position="226"/>
        <end position="248"/>
    </location>
</feature>
<accession>A0A0N5BHU8</accession>
<feature type="transmembrane region" description="Helical" evidence="3">
    <location>
        <begin position="486"/>
        <end position="510"/>
    </location>
</feature>